<dbReference type="InterPro" id="IPR038666">
    <property type="entry name" value="SSP1_head-tail_sf"/>
</dbReference>
<dbReference type="Gene3D" id="2.40.10.270">
    <property type="entry name" value="Bacteriophage SPP1 head-tail adaptor protein"/>
    <property type="match status" value="1"/>
</dbReference>
<reference evidence="1" key="1">
    <citation type="journal article" date="2021" name="Proc. Natl. Acad. Sci. U.S.A.">
        <title>A Catalog of Tens of Thousands of Viruses from Human Metagenomes Reveals Hidden Associations with Chronic Diseases.</title>
        <authorList>
            <person name="Tisza M.J."/>
            <person name="Buck C.B."/>
        </authorList>
    </citation>
    <scope>NUCLEOTIDE SEQUENCE</scope>
    <source>
        <strain evidence="1">CtXVO17</strain>
    </source>
</reference>
<accession>A0A8S5P2Z1</accession>
<proteinExistence type="predicted"/>
<dbReference type="EMBL" id="BK015316">
    <property type="protein sequence ID" value="DAE00992.1"/>
    <property type="molecule type" value="Genomic_DNA"/>
</dbReference>
<name>A0A8S5P2Z1_9CAUD</name>
<organism evidence="1">
    <name type="scientific">Myoviridae sp. ctXVO17</name>
    <dbReference type="NCBI Taxonomy" id="2825121"/>
    <lineage>
        <taxon>Viruses</taxon>
        <taxon>Duplodnaviria</taxon>
        <taxon>Heunggongvirae</taxon>
        <taxon>Uroviricota</taxon>
        <taxon>Caudoviricetes</taxon>
    </lineage>
</organism>
<protein>
    <submittedName>
        <fullName evidence="1">Head tail adaptor</fullName>
    </submittedName>
</protein>
<evidence type="ECO:0000313" key="1">
    <source>
        <dbReference type="EMBL" id="DAE00992.1"/>
    </source>
</evidence>
<sequence>MIGGNITGQIQLCKTETNIIGSCDKTWETVDDITGYIDLSTGDSKYTTYNAKIQESTHVFFADYKKLDSRIKAENSRMVINDKVYDIMVIDDPMELHEQLEIYLKYTGGQ</sequence>